<evidence type="ECO:0000313" key="4">
    <source>
        <dbReference type="Proteomes" id="UP000019482"/>
    </source>
</evidence>
<name>W6N7J3_CLOTY</name>
<evidence type="ECO:0000313" key="3">
    <source>
        <dbReference type="EMBL" id="CDL92255.1"/>
    </source>
</evidence>
<sequence>MTLINSLRLNKNNAFQNNLTMGFNSKKNILRGRLENMLNLKKRKKGVTIGALAVILTISSVISVNAFAKNSSSSVDRTNTSINKTVKTNTQNNVRIVYSGKTKDMPQKYKNMFNIKDSTEDNTKSIVITGFKEYTYSNAPESAKKQYEEACKKLNIKPDPSHVIFAHEK</sequence>
<comment type="caution">
    <text evidence="3">The sequence shown here is derived from an EMBL/GenBank/DDBJ whole genome shotgun (WGS) entry which is preliminary data.</text>
</comment>
<reference evidence="3 4" key="1">
    <citation type="journal article" date="2015" name="Genome Announc.">
        <title>Draft Genome Sequence of Clostridium tyrobutyricum Strain DIVETGP, Isolated from Cow's Milk for Grana Padano Production.</title>
        <authorList>
            <person name="Soggiu A."/>
            <person name="Piras C."/>
            <person name="Gaiarsa S."/>
            <person name="Sassera D."/>
            <person name="Roncada P."/>
            <person name="Bendixen E."/>
            <person name="Brasca M."/>
            <person name="Bonizzi L."/>
        </authorList>
    </citation>
    <scope>NUCLEOTIDE SEQUENCE [LARGE SCALE GENOMIC DNA]</scope>
    <source>
        <strain evidence="3 4">DIVETGP</strain>
    </source>
</reference>
<proteinExistence type="predicted"/>
<keyword evidence="1" id="KW-0812">Transmembrane</keyword>
<dbReference type="AlphaFoldDB" id="W6N7J3"/>
<feature type="domain" description="Putative peptidoglycan-binding" evidence="2">
    <location>
        <begin position="132"/>
        <end position="165"/>
    </location>
</feature>
<protein>
    <submittedName>
        <fullName evidence="3">Transpeptidase-related protein</fullName>
    </submittedName>
</protein>
<feature type="transmembrane region" description="Helical" evidence="1">
    <location>
        <begin position="47"/>
        <end position="68"/>
    </location>
</feature>
<evidence type="ECO:0000256" key="1">
    <source>
        <dbReference type="SAM" id="Phobius"/>
    </source>
</evidence>
<keyword evidence="1" id="KW-1133">Transmembrane helix</keyword>
<dbReference type="EMBL" id="CBXI010000040">
    <property type="protein sequence ID" value="CDL92255.1"/>
    <property type="molecule type" value="Genomic_DNA"/>
</dbReference>
<evidence type="ECO:0000259" key="2">
    <source>
        <dbReference type="Pfam" id="PF21398"/>
    </source>
</evidence>
<keyword evidence="4" id="KW-1185">Reference proteome</keyword>
<gene>
    <name evidence="3" type="ORF">CTDIVETGP_2325</name>
</gene>
<organism evidence="3 4">
    <name type="scientific">Clostridium tyrobutyricum DIVETGP</name>
    <dbReference type="NCBI Taxonomy" id="1408889"/>
    <lineage>
        <taxon>Bacteria</taxon>
        <taxon>Bacillati</taxon>
        <taxon>Bacillota</taxon>
        <taxon>Clostridia</taxon>
        <taxon>Eubacteriales</taxon>
        <taxon>Clostridiaceae</taxon>
        <taxon>Clostridium</taxon>
    </lineage>
</organism>
<dbReference type="InterPro" id="IPR048807">
    <property type="entry name" value="PG-bd"/>
</dbReference>
<accession>W6N7J3</accession>
<keyword evidence="1" id="KW-0472">Membrane</keyword>
<dbReference type="Proteomes" id="UP000019482">
    <property type="component" value="Unassembled WGS sequence"/>
</dbReference>
<dbReference type="Pfam" id="PF21398">
    <property type="entry name" value="PG_binding_5"/>
    <property type="match status" value="1"/>
</dbReference>
<dbReference type="OrthoDB" id="9762883at2"/>